<gene>
    <name evidence="1" type="ORF">O6P43_014443</name>
</gene>
<evidence type="ECO:0000313" key="1">
    <source>
        <dbReference type="EMBL" id="KAJ7964663.1"/>
    </source>
</evidence>
<reference evidence="1" key="1">
    <citation type="journal article" date="2023" name="Science">
        <title>Elucidation of the pathway for biosynthesis of saponin adjuvants from the soapbark tree.</title>
        <authorList>
            <person name="Reed J."/>
            <person name="Orme A."/>
            <person name="El-Demerdash A."/>
            <person name="Owen C."/>
            <person name="Martin L.B.B."/>
            <person name="Misra R.C."/>
            <person name="Kikuchi S."/>
            <person name="Rejzek M."/>
            <person name="Martin A.C."/>
            <person name="Harkess A."/>
            <person name="Leebens-Mack J."/>
            <person name="Louveau T."/>
            <person name="Stephenson M.J."/>
            <person name="Osbourn A."/>
        </authorList>
    </citation>
    <scope>NUCLEOTIDE SEQUENCE</scope>
    <source>
        <strain evidence="1">S10</strain>
    </source>
</reference>
<dbReference type="EMBL" id="JARAOO010000006">
    <property type="protein sequence ID" value="KAJ7964663.1"/>
    <property type="molecule type" value="Genomic_DNA"/>
</dbReference>
<accession>A0AAD7PQX7</accession>
<name>A0AAD7PQX7_QUISA</name>
<sequence length="317" mass="35178">MSASFIRPDSRDLKTGTRFDFPFEDKTLARTPATLLLEVLCPIGRVTLNSLADNIVRPISDASINLQIQTFTHLVKGNKEFKDANESGQQQLDVRAVNIGTPPKVDGVCQLDVSTFHQPEYHLSEVDLEECYLKDQRYVSDVVTVTPSSVKPGSLLFGDSVNMTFPNRDASTAFAFVLDSETTKKCIGSRCFAPENAVEQLDLQLSFIDFRSGQKLKVSLDMTCLKCGVYPLDTLHLRYMILLVANYKTSMQETLPSGSGKRLVLVSHAAWHGLIGSRQEIRFNKVSKSLDAVGHSSIVNMLEVRGFHCSFHSGNIK</sequence>
<protein>
    <submittedName>
        <fullName evidence="1">Cyclic nucleotide-gated cation channel like</fullName>
    </submittedName>
</protein>
<dbReference type="AlphaFoldDB" id="A0AAD7PQX7"/>
<dbReference type="PANTHER" id="PTHR35707">
    <property type="entry name" value="OS06G0608100 PROTEIN"/>
    <property type="match status" value="1"/>
</dbReference>
<comment type="caution">
    <text evidence="1">The sequence shown here is derived from an EMBL/GenBank/DDBJ whole genome shotgun (WGS) entry which is preliminary data.</text>
</comment>
<dbReference type="KEGG" id="qsa:O6P43_014443"/>
<dbReference type="PANTHER" id="PTHR35707:SF1">
    <property type="entry name" value="SPC7 KINETOCHORE PROTEIN DOMAIN-CONTAINING PROTEIN"/>
    <property type="match status" value="1"/>
</dbReference>
<dbReference type="Proteomes" id="UP001163823">
    <property type="component" value="Chromosome 6"/>
</dbReference>
<keyword evidence="2" id="KW-1185">Reference proteome</keyword>
<evidence type="ECO:0000313" key="2">
    <source>
        <dbReference type="Proteomes" id="UP001163823"/>
    </source>
</evidence>
<proteinExistence type="predicted"/>
<organism evidence="1 2">
    <name type="scientific">Quillaja saponaria</name>
    <name type="common">Soap bark tree</name>
    <dbReference type="NCBI Taxonomy" id="32244"/>
    <lineage>
        <taxon>Eukaryota</taxon>
        <taxon>Viridiplantae</taxon>
        <taxon>Streptophyta</taxon>
        <taxon>Embryophyta</taxon>
        <taxon>Tracheophyta</taxon>
        <taxon>Spermatophyta</taxon>
        <taxon>Magnoliopsida</taxon>
        <taxon>eudicotyledons</taxon>
        <taxon>Gunneridae</taxon>
        <taxon>Pentapetalae</taxon>
        <taxon>rosids</taxon>
        <taxon>fabids</taxon>
        <taxon>Fabales</taxon>
        <taxon>Quillajaceae</taxon>
        <taxon>Quillaja</taxon>
    </lineage>
</organism>